<sequence length="369" mass="40358">MESEPCECCLVAGAECITTIASRGDTSLGSTWVLPPGQSGLSDWLSGHSVRLGEEYRDGMAVMTSEEQVGRAHDVTPWMPTPPSSALADDSSNSNDNEATTVAHFCVDMNDRLPPQPTHGKATAHPRSIPSKATLPLPALRSQRAAIQSQPKPMSPAFSHLPSSPRSERRARVVRRCPPPRHIRLPGHTIAARPTARATPSIATVLALLLCYLKPVVVHSELLCQAMASPRSWPLDLHPAGVHMQSHSLRLKVLVRIAEHWLEANGALARPAPSSTGNYILHHNYSASDMRIIADVFEDALNEFAQSPSRRISENWKYRQADIQKTLELGQGERALHLPRPFPAFPLPVVAVHGESRNEPRRTAQIALC</sequence>
<protein>
    <submittedName>
        <fullName evidence="2">Nonribosomal peptide synthetase 14</fullName>
    </submittedName>
</protein>
<organism evidence="2 3">
    <name type="scientific">Zalerion maritima</name>
    <dbReference type="NCBI Taxonomy" id="339359"/>
    <lineage>
        <taxon>Eukaryota</taxon>
        <taxon>Fungi</taxon>
        <taxon>Dikarya</taxon>
        <taxon>Ascomycota</taxon>
        <taxon>Pezizomycotina</taxon>
        <taxon>Sordariomycetes</taxon>
        <taxon>Lulworthiomycetidae</taxon>
        <taxon>Lulworthiales</taxon>
        <taxon>Lulworthiaceae</taxon>
        <taxon>Zalerion</taxon>
    </lineage>
</organism>
<dbReference type="Proteomes" id="UP001201980">
    <property type="component" value="Unassembled WGS sequence"/>
</dbReference>
<evidence type="ECO:0000313" key="3">
    <source>
        <dbReference type="Proteomes" id="UP001201980"/>
    </source>
</evidence>
<keyword evidence="3" id="KW-1185">Reference proteome</keyword>
<evidence type="ECO:0000313" key="2">
    <source>
        <dbReference type="EMBL" id="KAJ2896375.1"/>
    </source>
</evidence>
<dbReference type="EMBL" id="JAKWBI020000336">
    <property type="protein sequence ID" value="KAJ2896375.1"/>
    <property type="molecule type" value="Genomic_DNA"/>
</dbReference>
<dbReference type="AlphaFoldDB" id="A0AAD5RK22"/>
<reference evidence="2" key="1">
    <citation type="submission" date="2022-07" db="EMBL/GenBank/DDBJ databases">
        <title>Draft genome sequence of Zalerion maritima ATCC 34329, a (micro)plastics degrading marine fungus.</title>
        <authorList>
            <person name="Paco A."/>
            <person name="Goncalves M.F.M."/>
            <person name="Rocha-Santos T.A.P."/>
            <person name="Alves A."/>
        </authorList>
    </citation>
    <scope>NUCLEOTIDE SEQUENCE</scope>
    <source>
        <strain evidence="2">ATCC 34329</strain>
    </source>
</reference>
<evidence type="ECO:0000256" key="1">
    <source>
        <dbReference type="SAM" id="MobiDB-lite"/>
    </source>
</evidence>
<feature type="region of interest" description="Disordered" evidence="1">
    <location>
        <begin position="148"/>
        <end position="172"/>
    </location>
</feature>
<comment type="caution">
    <text evidence="2">The sequence shown here is derived from an EMBL/GenBank/DDBJ whole genome shotgun (WGS) entry which is preliminary data.</text>
</comment>
<gene>
    <name evidence="2" type="ORF">MKZ38_005600</name>
</gene>
<proteinExistence type="predicted"/>
<accession>A0AAD5RK22</accession>
<name>A0AAD5RK22_9PEZI</name>